<dbReference type="PROSITE" id="PS51375">
    <property type="entry name" value="PPR"/>
    <property type="match status" value="1"/>
</dbReference>
<feature type="region of interest" description="Disordered" evidence="2">
    <location>
        <begin position="70"/>
        <end position="102"/>
    </location>
</feature>
<evidence type="ECO:0000256" key="2">
    <source>
        <dbReference type="SAM" id="MobiDB-lite"/>
    </source>
</evidence>
<dbReference type="GO" id="GO:0007005">
    <property type="term" value="P:mitochondrion organization"/>
    <property type="evidence" value="ECO:0007669"/>
    <property type="project" value="TreeGrafter"/>
</dbReference>
<reference evidence="3" key="1">
    <citation type="submission" date="2022-07" db="EMBL/GenBank/DDBJ databases">
        <title>Phylogenomic reconstructions and comparative analyses of Kickxellomycotina fungi.</title>
        <authorList>
            <person name="Reynolds N.K."/>
            <person name="Stajich J.E."/>
            <person name="Barry K."/>
            <person name="Grigoriev I.V."/>
            <person name="Crous P."/>
            <person name="Smith M.E."/>
        </authorList>
    </citation>
    <scope>NUCLEOTIDE SEQUENCE</scope>
    <source>
        <strain evidence="3">RSA 861</strain>
    </source>
</reference>
<accession>A0A9W8AB65</accession>
<keyword evidence="4" id="KW-1185">Reference proteome</keyword>
<dbReference type="EMBL" id="JANBPT010000350">
    <property type="protein sequence ID" value="KAJ1923168.1"/>
    <property type="molecule type" value="Genomic_DNA"/>
</dbReference>
<dbReference type="GO" id="GO:0005739">
    <property type="term" value="C:mitochondrion"/>
    <property type="evidence" value="ECO:0007669"/>
    <property type="project" value="TreeGrafter"/>
</dbReference>
<dbReference type="Proteomes" id="UP001150569">
    <property type="component" value="Unassembled WGS sequence"/>
</dbReference>
<dbReference type="OrthoDB" id="185373at2759"/>
<proteinExistence type="predicted"/>
<dbReference type="Pfam" id="PF01535">
    <property type="entry name" value="PPR"/>
    <property type="match status" value="1"/>
</dbReference>
<dbReference type="InterPro" id="IPR011990">
    <property type="entry name" value="TPR-like_helical_dom_sf"/>
</dbReference>
<evidence type="ECO:0000313" key="4">
    <source>
        <dbReference type="Proteomes" id="UP001150569"/>
    </source>
</evidence>
<comment type="caution">
    <text evidence="3">The sequence shown here is derived from an EMBL/GenBank/DDBJ whole genome shotgun (WGS) entry which is preliminary data.</text>
</comment>
<dbReference type="PANTHER" id="PTHR47934:SF6">
    <property type="entry name" value="MITOCHONDRIAL GROUP I INTRON SPLICING FACTOR CCM1-RELATED"/>
    <property type="match status" value="1"/>
</dbReference>
<sequence length="1171" mass="128772">MHRWPATFIPRTPAWLCTRQCRVRHQLACGRTLASLPLAATCPGTVPSCDHVTPYAHSSTISSLSLAPVSSPAPVPPAPAPPAPAHKPFHSSKSPSSSEPTIHPAAADIAKSRKSAIAFVARFEHNLAGAVPTGTYDDQIYGSRAPELHLPALWLDYQEMRRSLFHLRLLSPVTWERLLAVILGRIEEIDSISGWWQAPDQAARQVPGSFKSMAWRSRVTYANIVNQLLDDLTTVAGITPSWTVYELALMIYSRTHAWQAMEALWARAADGWTRAFEAGTAGLTTTLPAATGSHLPGYLPEDAGFQRHVMRMASARVLYFARAVNVARCEAIVSEIQFLFNVQLSRCLLSLLLWANAQAGQISAAEQLRVTLAEAGHPLNTHDANALLAAYARVRDTGKLEALFAELTAGPLQDLRPNSATYRILIHYHLDLCNYPRVHELLEAARRMFSSTASLNTVALVRRLVDKGLLAEANAALYVTPAVFCSPAFTSVHRTFMHRSIYANDPAGALDAFENLLVRTGLLSTTTTTTTVAAAAAAASSSRAPTHKPTRIWLRAESSFLYLYLWLCRRGSHDYLAKLIDLAKKVGLRLGATSQALILNATEVEAYSSPLTATPTAPADPLTLVRPLLTQPGPTTLAELIRTHCPALLSSATTTDSDPPSPAPLPQGSSAGYDILIEILATRHGIDHHRAFETVTKFLTDARDYTGAYAFFTYMVGQGYLPSVFAYTLILRGLVRRGLVVAAERLRQRMADDFGLQASPNALKSILAGHLRHGNTEAARHLFNELADLNAAYKSFSSGLTRRQGPSPTGRHLPFDLQGYTVVMQFLCQQGETSMVEFCYQSLLRLGIRPDLKVYNVLLRTYAAVSDAAKCRDIYRTLLAADLHPNSETAFLMVKMAALHGTLHDLSVYFNDLSRRDVRFSTYAYNHIIQALVRHPRGMDAALKVFRRMWYDSVPSGTPFRAKPIPYSCDSFERSPAAVNLFGQLLDPALAMEATQSADRAAAAATAASSSTTLDALAETIPPPCVGEEGGDKLASSDRAYNPYLSHSHVAAFHHPDYPYGEARPPCPNSLTFKILIRAAARQHQWHLTTALFELQRASLFFSPDLRTYGWAITAYSQLNDHPSALRYWLEFQSAPSFQVAQTYYHWTTLKSLVRLNLHHAQVRRLDDGTG</sequence>
<name>A0A9W8AB65_9FUNG</name>
<dbReference type="GO" id="GO:0003729">
    <property type="term" value="F:mRNA binding"/>
    <property type="evidence" value="ECO:0007669"/>
    <property type="project" value="TreeGrafter"/>
</dbReference>
<gene>
    <name evidence="3" type="ORF">IWQ60_006047</name>
</gene>
<dbReference type="Pfam" id="PF13812">
    <property type="entry name" value="PPR_3"/>
    <property type="match status" value="1"/>
</dbReference>
<feature type="compositionally biased region" description="Pro residues" evidence="2">
    <location>
        <begin position="71"/>
        <end position="85"/>
    </location>
</feature>
<evidence type="ECO:0000313" key="3">
    <source>
        <dbReference type="EMBL" id="KAJ1923168.1"/>
    </source>
</evidence>
<evidence type="ECO:0008006" key="5">
    <source>
        <dbReference type="Google" id="ProtNLM"/>
    </source>
</evidence>
<evidence type="ECO:0000256" key="1">
    <source>
        <dbReference type="PROSITE-ProRule" id="PRU00708"/>
    </source>
</evidence>
<protein>
    <recommendedName>
        <fullName evidence="5">Pentacotripeptide-repeat region of PRORP domain-containing protein</fullName>
    </recommendedName>
</protein>
<dbReference type="AlphaFoldDB" id="A0A9W8AB65"/>
<feature type="repeat" description="PPR" evidence="1">
    <location>
        <begin position="921"/>
        <end position="956"/>
    </location>
</feature>
<dbReference type="InterPro" id="IPR002885">
    <property type="entry name" value="PPR_rpt"/>
</dbReference>
<dbReference type="Gene3D" id="1.25.40.10">
    <property type="entry name" value="Tetratricopeptide repeat domain"/>
    <property type="match status" value="3"/>
</dbReference>
<organism evidence="3 4">
    <name type="scientific">Tieghemiomyces parasiticus</name>
    <dbReference type="NCBI Taxonomy" id="78921"/>
    <lineage>
        <taxon>Eukaryota</taxon>
        <taxon>Fungi</taxon>
        <taxon>Fungi incertae sedis</taxon>
        <taxon>Zoopagomycota</taxon>
        <taxon>Kickxellomycotina</taxon>
        <taxon>Dimargaritomycetes</taxon>
        <taxon>Dimargaritales</taxon>
        <taxon>Dimargaritaceae</taxon>
        <taxon>Tieghemiomyces</taxon>
    </lineage>
</organism>
<dbReference type="InterPro" id="IPR051114">
    <property type="entry name" value="Mito_RNA_Proc_CCM1"/>
</dbReference>
<dbReference type="GO" id="GO:0006396">
    <property type="term" value="P:RNA processing"/>
    <property type="evidence" value="ECO:0007669"/>
    <property type="project" value="TreeGrafter"/>
</dbReference>
<dbReference type="PANTHER" id="PTHR47934">
    <property type="entry name" value="PENTATRICOPEPTIDE REPEAT-CONTAINING PROTEIN PET309, MITOCHONDRIAL"/>
    <property type="match status" value="1"/>
</dbReference>